<gene>
    <name evidence="1" type="primary">ytxJ</name>
    <name evidence="1" type="ORF">F7732_09635</name>
</gene>
<dbReference type="InterPro" id="IPR036249">
    <property type="entry name" value="Thioredoxin-like_sf"/>
</dbReference>
<dbReference type="Proteomes" id="UP000441354">
    <property type="component" value="Unassembled WGS sequence"/>
</dbReference>
<dbReference type="EMBL" id="WBOT01000002">
    <property type="protein sequence ID" value="KAB2334320.1"/>
    <property type="molecule type" value="Genomic_DNA"/>
</dbReference>
<dbReference type="Pfam" id="PF11009">
    <property type="entry name" value="BrxC"/>
    <property type="match status" value="1"/>
</dbReference>
<dbReference type="InterPro" id="IPR022551">
    <property type="entry name" value="BrxC"/>
</dbReference>
<name>A0A7V7RP07_9BACI</name>
<reference evidence="1 2" key="1">
    <citation type="journal article" date="2014" name="Arch. Microbiol.">
        <title>Bacillus mesophilum sp. nov., strain IITR-54T, a novel 4-chlorobiphenyl dechlorinating bacterium.</title>
        <authorList>
            <person name="Manickam N."/>
            <person name="Singh N.K."/>
            <person name="Bajaj A."/>
            <person name="Kumar R.M."/>
            <person name="Kaur G."/>
            <person name="Kaur N."/>
            <person name="Bala M."/>
            <person name="Kumar A."/>
            <person name="Mayilraj S."/>
        </authorList>
    </citation>
    <scope>NUCLEOTIDE SEQUENCE [LARGE SCALE GENOMIC DNA]</scope>
    <source>
        <strain evidence="1 2">IITR-54</strain>
    </source>
</reference>
<comment type="caution">
    <text evidence="1">The sequence shown here is derived from an EMBL/GenBank/DDBJ whole genome shotgun (WGS) entry which is preliminary data.</text>
</comment>
<keyword evidence="2" id="KW-1185">Reference proteome</keyword>
<dbReference type="SUPFAM" id="SSF52833">
    <property type="entry name" value="Thioredoxin-like"/>
    <property type="match status" value="1"/>
</dbReference>
<proteinExistence type="predicted"/>
<dbReference type="NCBIfam" id="TIGR04019">
    <property type="entry name" value="B_thiol_YtxJ"/>
    <property type="match status" value="1"/>
</dbReference>
<sequence length="109" mass="12436">MERLTNVEAFNEVIKAGGTFMLLKHSSTCPISQAAYEEYESFSGEQQDLKTYILIVQDDRPLSDHIAEEFHIKHESPQSILFKNGDVVWHASHWKITTDSLGKAIEENN</sequence>
<dbReference type="OrthoDB" id="677051at2"/>
<evidence type="ECO:0000313" key="2">
    <source>
        <dbReference type="Proteomes" id="UP000441354"/>
    </source>
</evidence>
<dbReference type="RefSeq" id="WP_151573633.1">
    <property type="nucleotide sequence ID" value="NZ_WBOT01000002.1"/>
</dbReference>
<evidence type="ECO:0000313" key="1">
    <source>
        <dbReference type="EMBL" id="KAB2334320.1"/>
    </source>
</evidence>
<protein>
    <submittedName>
        <fullName evidence="1">Bacillithiol system redox-active protein YtxJ</fullName>
    </submittedName>
</protein>
<organism evidence="1 2">
    <name type="scientific">Bacillus mesophilum</name>
    <dbReference type="NCBI Taxonomy" id="1071718"/>
    <lineage>
        <taxon>Bacteria</taxon>
        <taxon>Bacillati</taxon>
        <taxon>Bacillota</taxon>
        <taxon>Bacilli</taxon>
        <taxon>Bacillales</taxon>
        <taxon>Bacillaceae</taxon>
        <taxon>Bacillus</taxon>
    </lineage>
</organism>
<accession>A0A7V7RP07</accession>
<dbReference type="Gene3D" id="3.40.30.10">
    <property type="entry name" value="Glutaredoxin"/>
    <property type="match status" value="1"/>
</dbReference>
<dbReference type="AlphaFoldDB" id="A0A7V7RP07"/>